<keyword evidence="13" id="KW-1185">Reference proteome</keyword>
<dbReference type="NCBIfam" id="TIGR01376">
    <property type="entry name" value="POMP_repeat"/>
    <property type="match status" value="4"/>
</dbReference>
<proteinExistence type="inferred from homology"/>
<evidence type="ECO:0000256" key="7">
    <source>
        <dbReference type="ARBA" id="ARBA00022692"/>
    </source>
</evidence>
<keyword evidence="10" id="KW-0998">Cell outer membrane</keyword>
<evidence type="ECO:0000313" key="13">
    <source>
        <dbReference type="Proteomes" id="UP000320536"/>
    </source>
</evidence>
<evidence type="ECO:0000256" key="8">
    <source>
        <dbReference type="ARBA" id="ARBA00022729"/>
    </source>
</evidence>
<comment type="similarity">
    <text evidence="3">Belongs to the PMP outer membrane protein family.</text>
</comment>
<dbReference type="PROSITE" id="PS51208">
    <property type="entry name" value="AUTOTRANSPORTER"/>
    <property type="match status" value="1"/>
</dbReference>
<evidence type="ECO:0000256" key="5">
    <source>
        <dbReference type="ARBA" id="ARBA00022512"/>
    </source>
</evidence>
<evidence type="ECO:0000256" key="10">
    <source>
        <dbReference type="ARBA" id="ARBA00023237"/>
    </source>
</evidence>
<evidence type="ECO:0000256" key="2">
    <source>
        <dbReference type="ARBA" id="ARBA00004416"/>
    </source>
</evidence>
<dbReference type="RefSeq" id="WP_139934586.1">
    <property type="nucleotide sequence ID" value="NZ_CP041038.1"/>
</dbReference>
<dbReference type="EMBL" id="CP041038">
    <property type="protein sequence ID" value="QDE37476.1"/>
    <property type="molecule type" value="Genomic_DNA"/>
</dbReference>
<evidence type="ECO:0000256" key="6">
    <source>
        <dbReference type="ARBA" id="ARBA00022525"/>
    </source>
</evidence>
<name>A0ABX5VY20_9CHLA</name>
<dbReference type="SMART" id="SM00869">
    <property type="entry name" value="Autotransporter"/>
    <property type="match status" value="1"/>
</dbReference>
<evidence type="ECO:0000256" key="1">
    <source>
        <dbReference type="ARBA" id="ARBA00004191"/>
    </source>
</evidence>
<sequence>MRPSLYKILISSTLTIPISFHFSQLHAEVALTQESILDANGAFSPQSTNTAGGTTYNVESDISIVDAGQTAALASSAFVQTADNLTFKGNNHSLSIANVNAGANPGGINVSTDGKILTLTDFSKLSFTACPSSLVNNGKGAMQSGGALNLANNTSILFDQNHSADNGGAISCKAFSLTGSSKEISFTTNSSAKKGGAIAATGIAHLSDNQGTIRFSGNTAINSGGAVYSEAATTIAGNDRVVFNNNAVSGSADGCGGAIHCSKAGSSPTLTIRDNKVLIFEENTSSSKGGAIYTDKLILTSGGPTLFINNKVTHAAPKGGAIGIGSNGECSLTAEHGDITFENNLIATQNNATIKRNAINIEGNGKFLNLRAASEKTISFYDPITVEGNAADLLTLNKAEGDKVYNGRIVFSGEKLTEEQAAVADNLKTIFTQPITLAAGELVLRRGVEVEAKTVSQTAGSLILMDTGTKLSAKTEDVTLTNLAINPNTLDGKTFAVVDAVAAGKNVTVSGAIGVVDPTGKFYENHKLNDTLALGGILLSGKGAVTTTNVPSHVVGVAETHYGYQGNWSVSWIKDNNSDPKTQTAVFTWNKTGYVPNPERRAPLVLNSLWGSFMDLRSIQDVMERSVDSILETRRGLWVSGIGNFFHKDQSAENRKFRHISSGYVLGATTNTSREDSLSVAFCQLFAKDKDYLVSKNAGNVYAGSIYYQHVSKFDDLTRLFNGPNTCCSGFSKEIPIFLDAQVTYCHTANNMTTSYTDYPEVKGSWGNDTLGVALSTSVPIPVFSSSIFDSYAPFAKLQVVYAHQDDFKEPTTEGRTFESSDLLNVSVPIGIKFEKLSYGEKTAYDLTLMYVPDVYRYNPSCMTGLAINDVSWLTTAANLARQAFIVRAGNHIALSSGVEMFSQFGCELRSSSRNYNVDLGAKVSF</sequence>
<protein>
    <submittedName>
        <fullName evidence="12">Autotransporter domain-containing protein</fullName>
    </submittedName>
</protein>
<gene>
    <name evidence="12" type="ORF">FI836_04185</name>
</gene>
<keyword evidence="7" id="KW-0812">Transmembrane</keyword>
<keyword evidence="9" id="KW-0472">Membrane</keyword>
<evidence type="ECO:0000313" key="12">
    <source>
        <dbReference type="EMBL" id="QDE37476.1"/>
    </source>
</evidence>
<organism evidence="12 13">
    <name type="scientific">Chlamydophila parapsittaci</name>
    <dbReference type="NCBI Taxonomy" id="344886"/>
    <lineage>
        <taxon>Bacteria</taxon>
        <taxon>Pseudomonadati</taxon>
        <taxon>Chlamydiota</taxon>
        <taxon>Chlamydiia</taxon>
        <taxon>Chlamydiales</taxon>
        <taxon>Chlamydiaceae</taxon>
        <taxon>Chlamydia/Chlamydophila group</taxon>
        <taxon>Chlamydia</taxon>
    </lineage>
</organism>
<evidence type="ECO:0000259" key="11">
    <source>
        <dbReference type="PROSITE" id="PS51208"/>
    </source>
</evidence>
<dbReference type="Pfam" id="PF03797">
    <property type="entry name" value="Autotransporter"/>
    <property type="match status" value="1"/>
</dbReference>
<dbReference type="InterPro" id="IPR003368">
    <property type="entry name" value="POMP_repeat"/>
</dbReference>
<keyword evidence="8" id="KW-0732">Signal</keyword>
<evidence type="ECO:0000256" key="4">
    <source>
        <dbReference type="ARBA" id="ARBA00022452"/>
    </source>
</evidence>
<dbReference type="InterPro" id="IPR005546">
    <property type="entry name" value="Autotransporte_beta"/>
</dbReference>
<reference evidence="12 13" key="1">
    <citation type="journal article" date="2020" name="Data Brief">
        <title>Data of de novo genome assembly of the Chlamydia psittaci strain isolated from the livestock in Volga Region, Russian Federation.</title>
        <authorList>
            <person name="Feodorova V.A."/>
            <person name="Zaitsev S.S."/>
            <person name="Khizhnyakova M.A."/>
            <person name="Saltykov Y.V."/>
            <person name="Evstifeev V.V."/>
            <person name="Khusainov F.M."/>
            <person name="Yakovlev S.I."/>
            <person name="Larionova O.S."/>
            <person name="Motin V.L."/>
        </authorList>
    </citation>
    <scope>NUCLEOTIDE SEQUENCE [LARGE SCALE GENOMIC DNA]</scope>
    <source>
        <strain evidence="12 13">Rostinovo-70</strain>
    </source>
</reference>
<keyword evidence="5" id="KW-0134">Cell wall</keyword>
<dbReference type="InterPro" id="IPR011427">
    <property type="entry name" value="Polymorphic_membr_middle"/>
</dbReference>
<accession>A0ABX5VY20</accession>
<keyword evidence="6" id="KW-0964">Secreted</keyword>
<dbReference type="SUPFAM" id="SSF103515">
    <property type="entry name" value="Autotransporter"/>
    <property type="match status" value="1"/>
</dbReference>
<dbReference type="Gene3D" id="2.40.128.130">
    <property type="entry name" value="Autotransporter beta-domain"/>
    <property type="match status" value="1"/>
</dbReference>
<feature type="domain" description="Autotransporter" evidence="11">
    <location>
        <begin position="630"/>
        <end position="926"/>
    </location>
</feature>
<evidence type="ECO:0000256" key="9">
    <source>
        <dbReference type="ARBA" id="ARBA00023136"/>
    </source>
</evidence>
<dbReference type="Pfam" id="PF07548">
    <property type="entry name" value="ChlamPMP_M"/>
    <property type="match status" value="1"/>
</dbReference>
<keyword evidence="4" id="KW-1134">Transmembrane beta strand</keyword>
<evidence type="ECO:0000256" key="3">
    <source>
        <dbReference type="ARBA" id="ARBA00007542"/>
    </source>
</evidence>
<comment type="subcellular location">
    <subcellularLocation>
        <location evidence="2">Cell outer membrane</location>
        <topology evidence="2">Peripheral membrane protein</topology>
        <orientation evidence="2">Extracellular side</orientation>
    </subcellularLocation>
    <subcellularLocation>
        <location evidence="1">Secreted</location>
        <location evidence="1">Cell wall</location>
    </subcellularLocation>
</comment>
<dbReference type="Pfam" id="PF02415">
    <property type="entry name" value="Chlam_PMP"/>
    <property type="match status" value="4"/>
</dbReference>
<dbReference type="InterPro" id="IPR036709">
    <property type="entry name" value="Autotransporte_beta_dom_sf"/>
</dbReference>
<dbReference type="Proteomes" id="UP000320536">
    <property type="component" value="Chromosome"/>
</dbReference>